<name>A0A3G7U0I2_9PSED</name>
<accession>A0A3G7U0I2</accession>
<sequence length="130" mass="14803">MNSKQIIVVAFPTASPGKEDELIARFRTLLEASRQEPGCIDFHFHQHQQSTNRFVVYESFTDQAAFDAHLSAPHTQEFIAYLRESGASLDYEFWSMLSHRPNATTRMNSLDKGERVATDVAMKEANHESL</sequence>
<gene>
    <name evidence="2" type="ORF">C4K04_6540</name>
</gene>
<dbReference type="EMBL" id="CP027753">
    <property type="protein sequence ID" value="AZE52168.1"/>
    <property type="molecule type" value="Genomic_DNA"/>
</dbReference>
<dbReference type="Gene3D" id="3.30.70.100">
    <property type="match status" value="1"/>
</dbReference>
<dbReference type="Pfam" id="PF03992">
    <property type="entry name" value="ABM"/>
    <property type="match status" value="1"/>
</dbReference>
<dbReference type="InterPro" id="IPR007138">
    <property type="entry name" value="ABM_dom"/>
</dbReference>
<dbReference type="SUPFAM" id="SSF54909">
    <property type="entry name" value="Dimeric alpha+beta barrel"/>
    <property type="match status" value="1"/>
</dbReference>
<dbReference type="PANTHER" id="PTHR33336:SF15">
    <property type="entry name" value="ABM DOMAIN-CONTAINING PROTEIN"/>
    <property type="match status" value="1"/>
</dbReference>
<reference evidence="2 3" key="1">
    <citation type="submission" date="2018-03" db="EMBL/GenBank/DDBJ databases">
        <title>Diversity of phytobeneficial traits revealed by whole-genome analysis of worldwide-isolated phenazine-producing Pseudomonas spp.</title>
        <authorList>
            <person name="Biessy A."/>
            <person name="Novinscak A."/>
            <person name="Blom J."/>
            <person name="Leger G."/>
            <person name="Thomashow L.S."/>
            <person name="Cazorla F.M."/>
            <person name="Josic D."/>
            <person name="Filion M."/>
        </authorList>
    </citation>
    <scope>NUCLEOTIDE SEQUENCE [LARGE SCALE GENOMIC DNA]</scope>
    <source>
        <strain evidence="2 3">B25</strain>
    </source>
</reference>
<organism evidence="2 3">
    <name type="scientific">Pseudomonas chlororaphis</name>
    <dbReference type="NCBI Taxonomy" id="587753"/>
    <lineage>
        <taxon>Bacteria</taxon>
        <taxon>Pseudomonadati</taxon>
        <taxon>Pseudomonadota</taxon>
        <taxon>Gammaproteobacteria</taxon>
        <taxon>Pseudomonadales</taxon>
        <taxon>Pseudomonadaceae</taxon>
        <taxon>Pseudomonas</taxon>
    </lineage>
</organism>
<dbReference type="PROSITE" id="PS51725">
    <property type="entry name" value="ABM"/>
    <property type="match status" value="1"/>
</dbReference>
<evidence type="ECO:0000259" key="1">
    <source>
        <dbReference type="PROSITE" id="PS51725"/>
    </source>
</evidence>
<dbReference type="RefSeq" id="WP_124322963.1">
    <property type="nucleotide sequence ID" value="NZ_CP027753.1"/>
</dbReference>
<dbReference type="InterPro" id="IPR011008">
    <property type="entry name" value="Dimeric_a/b-barrel"/>
</dbReference>
<evidence type="ECO:0000313" key="3">
    <source>
        <dbReference type="Proteomes" id="UP000268048"/>
    </source>
</evidence>
<dbReference type="Proteomes" id="UP000268048">
    <property type="component" value="Chromosome"/>
</dbReference>
<feature type="domain" description="ABM" evidence="1">
    <location>
        <begin position="6"/>
        <end position="93"/>
    </location>
</feature>
<protein>
    <recommendedName>
        <fullName evidence="1">ABM domain-containing protein</fullName>
    </recommendedName>
</protein>
<proteinExistence type="predicted"/>
<dbReference type="GO" id="GO:0003824">
    <property type="term" value="F:catalytic activity"/>
    <property type="evidence" value="ECO:0007669"/>
    <property type="project" value="TreeGrafter"/>
</dbReference>
<dbReference type="InterPro" id="IPR050744">
    <property type="entry name" value="AI-2_Isomerase_LsrG"/>
</dbReference>
<dbReference type="PANTHER" id="PTHR33336">
    <property type="entry name" value="QUINOL MONOOXYGENASE YGIN-RELATED"/>
    <property type="match status" value="1"/>
</dbReference>
<evidence type="ECO:0000313" key="2">
    <source>
        <dbReference type="EMBL" id="AZE52168.1"/>
    </source>
</evidence>
<dbReference type="AlphaFoldDB" id="A0A3G7U0I2"/>